<proteinExistence type="predicted"/>
<gene>
    <name evidence="2" type="ORF">AOQ84DRAFT_368433</name>
</gene>
<sequence>MAMAEPPSPSFACADSSVAQRWRPSGVIEIDEHEATVECLPRWASRRTASCDLTEKRGDRDAAAWKRVLFLGIRATRPSRRARACRASRASMTFSVVSTGASDRGRHKLGCAEITSLVELRPVDTSRYQSTPVDTSRHQSIPVGTKSIPVGTGESVVCGTCSAKPPTFPYWTGHLLVLVRCSEPPEIFDRCSQPPGPSTFHTVPTVIDEDQKTRQDLSTSFLR</sequence>
<protein>
    <submittedName>
        <fullName evidence="2">Uncharacterized protein</fullName>
    </submittedName>
</protein>
<feature type="region of interest" description="Disordered" evidence="1">
    <location>
        <begin position="192"/>
        <end position="223"/>
    </location>
</feature>
<dbReference type="Proteomes" id="UP000250140">
    <property type="component" value="Unassembled WGS sequence"/>
</dbReference>
<accession>A0A8E2JMZ4</accession>
<evidence type="ECO:0000313" key="2">
    <source>
        <dbReference type="EMBL" id="OCL03350.1"/>
    </source>
</evidence>
<name>A0A8E2JMZ4_9PEZI</name>
<reference evidence="2 3" key="1">
    <citation type="journal article" date="2016" name="Nat. Commun.">
        <title>Ectomycorrhizal ecology is imprinted in the genome of the dominant symbiotic fungus Cenococcum geophilum.</title>
        <authorList>
            <consortium name="DOE Joint Genome Institute"/>
            <person name="Peter M."/>
            <person name="Kohler A."/>
            <person name="Ohm R.A."/>
            <person name="Kuo A."/>
            <person name="Krutzmann J."/>
            <person name="Morin E."/>
            <person name="Arend M."/>
            <person name="Barry K.W."/>
            <person name="Binder M."/>
            <person name="Choi C."/>
            <person name="Clum A."/>
            <person name="Copeland A."/>
            <person name="Grisel N."/>
            <person name="Haridas S."/>
            <person name="Kipfer T."/>
            <person name="LaButti K."/>
            <person name="Lindquist E."/>
            <person name="Lipzen A."/>
            <person name="Maire R."/>
            <person name="Meier B."/>
            <person name="Mihaltcheva S."/>
            <person name="Molinier V."/>
            <person name="Murat C."/>
            <person name="Poggeler S."/>
            <person name="Quandt C.A."/>
            <person name="Sperisen C."/>
            <person name="Tritt A."/>
            <person name="Tisserant E."/>
            <person name="Crous P.W."/>
            <person name="Henrissat B."/>
            <person name="Nehls U."/>
            <person name="Egli S."/>
            <person name="Spatafora J.W."/>
            <person name="Grigoriev I.V."/>
            <person name="Martin F.M."/>
        </authorList>
    </citation>
    <scope>NUCLEOTIDE SEQUENCE [LARGE SCALE GENOMIC DNA]</scope>
    <source>
        <strain evidence="2 3">CBS 207.34</strain>
    </source>
</reference>
<dbReference type="AlphaFoldDB" id="A0A8E2JMZ4"/>
<keyword evidence="3" id="KW-1185">Reference proteome</keyword>
<evidence type="ECO:0000256" key="1">
    <source>
        <dbReference type="SAM" id="MobiDB-lite"/>
    </source>
</evidence>
<evidence type="ECO:0000313" key="3">
    <source>
        <dbReference type="Proteomes" id="UP000250140"/>
    </source>
</evidence>
<dbReference type="EMBL" id="KV750756">
    <property type="protein sequence ID" value="OCL03350.1"/>
    <property type="molecule type" value="Genomic_DNA"/>
</dbReference>
<organism evidence="2 3">
    <name type="scientific">Glonium stellatum</name>
    <dbReference type="NCBI Taxonomy" id="574774"/>
    <lineage>
        <taxon>Eukaryota</taxon>
        <taxon>Fungi</taxon>
        <taxon>Dikarya</taxon>
        <taxon>Ascomycota</taxon>
        <taxon>Pezizomycotina</taxon>
        <taxon>Dothideomycetes</taxon>
        <taxon>Pleosporomycetidae</taxon>
        <taxon>Gloniales</taxon>
        <taxon>Gloniaceae</taxon>
        <taxon>Glonium</taxon>
    </lineage>
</organism>